<keyword evidence="1" id="KW-0472">Membrane</keyword>
<evidence type="ECO:0000313" key="2">
    <source>
        <dbReference type="EMBL" id="WYK19856.1"/>
    </source>
</evidence>
<name>A0ABZ2TJW4_9RHOB</name>
<keyword evidence="3" id="KW-1185">Reference proteome</keyword>
<keyword evidence="1" id="KW-1133">Transmembrane helix</keyword>
<evidence type="ECO:0000313" key="3">
    <source>
        <dbReference type="Proteomes" id="UP001281305"/>
    </source>
</evidence>
<reference evidence="2 3" key="1">
    <citation type="submission" date="2024-02" db="EMBL/GenBank/DDBJ databases">
        <title>Roseovarius strain W115 nov., isolated from a marine algae.</title>
        <authorList>
            <person name="Lee M.W."/>
            <person name="Lee J.K."/>
            <person name="Kim J.M."/>
            <person name="Choi D.G."/>
            <person name="Baek J.H."/>
            <person name="Bayburt H."/>
            <person name="Jung J.J."/>
            <person name="Han D.M."/>
            <person name="Jeon C.O."/>
        </authorList>
    </citation>
    <scope>NUCLEOTIDE SEQUENCE [LARGE SCALE GENOMIC DNA]</scope>
    <source>
        <strain evidence="2 3">W115</strain>
    </source>
</reference>
<accession>A0ABZ2TJW4</accession>
<keyword evidence="1" id="KW-0812">Transmembrane</keyword>
<dbReference type="EMBL" id="CP146606">
    <property type="protein sequence ID" value="WYK19856.1"/>
    <property type="molecule type" value="Genomic_DNA"/>
</dbReference>
<evidence type="ECO:0008006" key="4">
    <source>
        <dbReference type="Google" id="ProtNLM"/>
    </source>
</evidence>
<dbReference type="Proteomes" id="UP001281305">
    <property type="component" value="Chromosome"/>
</dbReference>
<sequence>MDLLFKREQGYSGRSVKFKLWGKIQIDFDEADIMKKYKFTDAVLIDVDQPGLFGRSAFVSVVVFVIAFIAVRDMGVIGLLLAVAAGIGAGFFWYHQNRETIYVKDLLHGRHFTCDSVVDLARKEAWLETVVSYLRQVMESAKHWDGTEQHTVEPLPKEEARQVILKGI</sequence>
<proteinExistence type="predicted"/>
<dbReference type="RefSeq" id="WP_317056554.1">
    <property type="nucleotide sequence ID" value="NZ_CP146606.1"/>
</dbReference>
<organism evidence="2 3">
    <name type="scientific">Roseovarius rhodophyticola</name>
    <dbReference type="NCBI Taxonomy" id="3080827"/>
    <lineage>
        <taxon>Bacteria</taxon>
        <taxon>Pseudomonadati</taxon>
        <taxon>Pseudomonadota</taxon>
        <taxon>Alphaproteobacteria</taxon>
        <taxon>Rhodobacterales</taxon>
        <taxon>Roseobacteraceae</taxon>
        <taxon>Roseovarius</taxon>
    </lineage>
</organism>
<evidence type="ECO:0000256" key="1">
    <source>
        <dbReference type="SAM" id="Phobius"/>
    </source>
</evidence>
<feature type="transmembrane region" description="Helical" evidence="1">
    <location>
        <begin position="52"/>
        <end position="70"/>
    </location>
</feature>
<gene>
    <name evidence="2" type="ORF">RZS32_008450</name>
</gene>
<feature type="transmembrane region" description="Helical" evidence="1">
    <location>
        <begin position="76"/>
        <end position="94"/>
    </location>
</feature>
<protein>
    <recommendedName>
        <fullName evidence="4">DUF4231 domain-containing protein</fullName>
    </recommendedName>
</protein>